<evidence type="ECO:0000313" key="1">
    <source>
        <dbReference type="EMBL" id="QEC77382.1"/>
    </source>
</evidence>
<protein>
    <submittedName>
        <fullName evidence="1">Uncharacterized protein</fullName>
    </submittedName>
</protein>
<dbReference type="RefSeq" id="WP_147055015.1">
    <property type="nucleotide sequence ID" value="NZ_CP042437.1"/>
</dbReference>
<gene>
    <name evidence="1" type="ORF">FSB76_16030</name>
</gene>
<organism evidence="1 2">
    <name type="scientific">Mucilaginibacter ginsenosidivorax</name>
    <dbReference type="NCBI Taxonomy" id="862126"/>
    <lineage>
        <taxon>Bacteria</taxon>
        <taxon>Pseudomonadati</taxon>
        <taxon>Bacteroidota</taxon>
        <taxon>Sphingobacteriia</taxon>
        <taxon>Sphingobacteriales</taxon>
        <taxon>Sphingobacteriaceae</taxon>
        <taxon>Mucilaginibacter</taxon>
    </lineage>
</organism>
<reference evidence="1 2" key="1">
    <citation type="journal article" date="2013" name="J. Microbiol.">
        <title>Mucilaginibacter ginsenosidivorax sp. nov., with ginsenoside converting activity isolated from sediment.</title>
        <authorList>
            <person name="Kim J.K."/>
            <person name="Choi T.E."/>
            <person name="Liu Q.M."/>
            <person name="Park H.Y."/>
            <person name="Yi T.H."/>
            <person name="Yoon M.H."/>
            <person name="Kim S.C."/>
            <person name="Im W.T."/>
        </authorList>
    </citation>
    <scope>NUCLEOTIDE SEQUENCE [LARGE SCALE GENOMIC DNA]</scope>
    <source>
        <strain evidence="1 2">KHI28</strain>
    </source>
</reference>
<dbReference type="KEGG" id="mgk:FSB76_16030"/>
<keyword evidence="2" id="KW-1185">Reference proteome</keyword>
<accession>A0A5B8W361</accession>
<proteinExistence type="predicted"/>
<sequence>MSPWSDEKLIKIINSYREYVVKYSPQAIVVKVPPVVHHSPEIKIIMAEIGLLAKKHGCEFDFITKDELKEATNTDNTQSLIERTVLLYPELNEVFERGPKSYLYYQRLYEAVLSARIYEEWARIKEVQE</sequence>
<dbReference type="AlphaFoldDB" id="A0A5B8W361"/>
<dbReference type="EMBL" id="CP042437">
    <property type="protein sequence ID" value="QEC77382.1"/>
    <property type="molecule type" value="Genomic_DNA"/>
</dbReference>
<dbReference type="OrthoDB" id="799339at2"/>
<name>A0A5B8W361_9SPHI</name>
<dbReference type="Proteomes" id="UP000321362">
    <property type="component" value="Chromosome"/>
</dbReference>
<evidence type="ECO:0000313" key="2">
    <source>
        <dbReference type="Proteomes" id="UP000321362"/>
    </source>
</evidence>